<keyword evidence="2" id="KW-0472">Membrane</keyword>
<feature type="transmembrane region" description="Helical" evidence="2">
    <location>
        <begin position="169"/>
        <end position="191"/>
    </location>
</feature>
<accession>A0ABV5SZX8</accession>
<evidence type="ECO:0000256" key="3">
    <source>
        <dbReference type="SAM" id="SignalP"/>
    </source>
</evidence>
<keyword evidence="2" id="KW-1133">Transmembrane helix</keyword>
<keyword evidence="3" id="KW-0732">Signal</keyword>
<evidence type="ECO:0000256" key="1">
    <source>
        <dbReference type="SAM" id="MobiDB-lite"/>
    </source>
</evidence>
<dbReference type="Gene3D" id="3.10.310.50">
    <property type="match status" value="1"/>
</dbReference>
<evidence type="ECO:0000313" key="6">
    <source>
        <dbReference type="Proteomes" id="UP001589611"/>
    </source>
</evidence>
<name>A0ABV5SZX8_9MICO</name>
<comment type="caution">
    <text evidence="5">The sequence shown here is derived from an EMBL/GenBank/DDBJ whole genome shotgun (WGS) entry which is preliminary data.</text>
</comment>
<evidence type="ECO:0000313" key="5">
    <source>
        <dbReference type="EMBL" id="MFB9645905.1"/>
    </source>
</evidence>
<reference evidence="5 6" key="1">
    <citation type="submission" date="2024-09" db="EMBL/GenBank/DDBJ databases">
        <authorList>
            <person name="Sun Q."/>
            <person name="Mori K."/>
        </authorList>
    </citation>
    <scope>NUCLEOTIDE SEQUENCE [LARGE SCALE GENOMIC DNA]</scope>
    <source>
        <strain evidence="5 6">JCM 1342</strain>
    </source>
</reference>
<dbReference type="Proteomes" id="UP001589611">
    <property type="component" value="Unassembled WGS sequence"/>
</dbReference>
<evidence type="ECO:0000256" key="2">
    <source>
        <dbReference type="SAM" id="Phobius"/>
    </source>
</evidence>
<feature type="region of interest" description="Disordered" evidence="1">
    <location>
        <begin position="643"/>
        <end position="676"/>
    </location>
</feature>
<sequence>MRARWAVALTTALTLMFAGAAGAASATDPVTLGAGYVLDDVGALSSAQASEAQTRLEQLKADTGIDLWVVFVDEFTDPTSSEDWANTTAEINGLGPTQYLLAIATGTRQFYLSGDSSGPVSFEQLGTIEQSVQPRLADEDWAGAVDSAAAGFADAAGGGPGSDASGGGFPTGLVIFLAIAVVAIIVIVLVVRSRRKNRKVGGAGGAGPAIEQIDGKELARRASSALVETDDAVKTSEQELGFAKAQFGDAATIEFKQALQKAHENLNTAFTLRQQLDDATADTEEQTRAWNAEIIRLCEEANAGLDDKAAAFDELRRLEQNAPESLARVKELRDTAAASIDAADAHLRTLAAGYAPEALATVADNPQQASQRIAFADEQLAAAAAAIAAGKGGEAAVSIRAAEESVGQALLLEQAIDKLGRDLAEGDRSAAELIIELEGDIATASALPDTDGRVSAAITATRQQVDGAKANLAGSARRPLQILQSLEAADAQIDGVVAGVRDAAAKAQRAQQMVGQQILQAQGQVSAAEDYITARRGAIGAAARTRLAEAGAALVQAQQLQAANPEQALQYAQRANQLASQAIEHASNDVGAFQDGGMGGMLGGLGGSGGRSGDGGGMLGAILGGIVINSMLGGGGSGRGSSGGLGGMLGGGGGGRMSPGSFGGGGTRGRRGGGRF</sequence>
<dbReference type="InterPro" id="IPR007621">
    <property type="entry name" value="TPM_dom"/>
</dbReference>
<dbReference type="EMBL" id="JBHMBE010000003">
    <property type="protein sequence ID" value="MFB9645905.1"/>
    <property type="molecule type" value="Genomic_DNA"/>
</dbReference>
<dbReference type="RefSeq" id="WP_344712480.1">
    <property type="nucleotide sequence ID" value="NZ_BAAAWH010000001.1"/>
</dbReference>
<feature type="signal peptide" evidence="3">
    <location>
        <begin position="1"/>
        <end position="23"/>
    </location>
</feature>
<evidence type="ECO:0000259" key="4">
    <source>
        <dbReference type="Pfam" id="PF04536"/>
    </source>
</evidence>
<organism evidence="5 6">
    <name type="scientific">Microbacterium terregens</name>
    <dbReference type="NCBI Taxonomy" id="69363"/>
    <lineage>
        <taxon>Bacteria</taxon>
        <taxon>Bacillati</taxon>
        <taxon>Actinomycetota</taxon>
        <taxon>Actinomycetes</taxon>
        <taxon>Micrococcales</taxon>
        <taxon>Microbacteriaceae</taxon>
        <taxon>Microbacterium</taxon>
    </lineage>
</organism>
<gene>
    <name evidence="5" type="ORF">ACFFPJ_08845</name>
</gene>
<protein>
    <submittedName>
        <fullName evidence="5">TPM domain-containing protein</fullName>
    </submittedName>
</protein>
<feature type="compositionally biased region" description="Gly residues" evidence="1">
    <location>
        <begin position="643"/>
        <end position="667"/>
    </location>
</feature>
<feature type="chain" id="PRO_5046555178" evidence="3">
    <location>
        <begin position="24"/>
        <end position="676"/>
    </location>
</feature>
<dbReference type="Pfam" id="PF04536">
    <property type="entry name" value="TPM_phosphatase"/>
    <property type="match status" value="1"/>
</dbReference>
<keyword evidence="6" id="KW-1185">Reference proteome</keyword>
<keyword evidence="2" id="KW-0812">Transmembrane</keyword>
<proteinExistence type="predicted"/>
<feature type="domain" description="TPM" evidence="4">
    <location>
        <begin position="37"/>
        <end position="154"/>
    </location>
</feature>